<sequence>MKSIIKSAILFSLLIAFTACSSDDDVNNLDASVSAGSLDITFNNMVGDEDFQLDKEYSVNGEDVSLSQVRYWISNIKLINDDGESIEIPESYFLIEETGAISIQDGAYEYPAKNRDVINIASVPGGTYTDIEFSVGVDQVYNDNLSLQAGELSQLNGMTNISWMWHTSYIFASIKGNKAGNDNNLVFETGLNDNYKTVTIDLEDALQIDGTSTGKIQLKADIAAILDGIDIEETPVIGAATPEAMELMATNFETKVFTWMSLSNE</sequence>
<keyword evidence="1" id="KW-0732">Signal</keyword>
<dbReference type="Pfam" id="PF20243">
    <property type="entry name" value="MbnP"/>
    <property type="match status" value="1"/>
</dbReference>
<feature type="chain" id="PRO_5046477431" evidence="1">
    <location>
        <begin position="22"/>
        <end position="265"/>
    </location>
</feature>
<dbReference type="EMBL" id="JBHSAS010000012">
    <property type="protein sequence ID" value="MFC4029084.1"/>
    <property type="molecule type" value="Genomic_DNA"/>
</dbReference>
<evidence type="ECO:0000313" key="3">
    <source>
        <dbReference type="EMBL" id="MFC4029084.1"/>
    </source>
</evidence>
<reference evidence="4" key="1">
    <citation type="journal article" date="2019" name="Int. J. Syst. Evol. Microbiol.">
        <title>The Global Catalogue of Microorganisms (GCM) 10K type strain sequencing project: providing services to taxonomists for standard genome sequencing and annotation.</title>
        <authorList>
            <consortium name="The Broad Institute Genomics Platform"/>
            <consortium name="The Broad Institute Genome Sequencing Center for Infectious Disease"/>
            <person name="Wu L."/>
            <person name="Ma J."/>
        </authorList>
    </citation>
    <scope>NUCLEOTIDE SEQUENCE [LARGE SCALE GENOMIC DNA]</scope>
    <source>
        <strain evidence="4">CECT 9128</strain>
    </source>
</reference>
<dbReference type="PROSITE" id="PS51257">
    <property type="entry name" value="PROKAR_LIPOPROTEIN"/>
    <property type="match status" value="1"/>
</dbReference>
<comment type="caution">
    <text evidence="3">The sequence shown here is derived from an EMBL/GenBank/DDBJ whole genome shotgun (WGS) entry which is preliminary data.</text>
</comment>
<feature type="signal peptide" evidence="1">
    <location>
        <begin position="1"/>
        <end position="21"/>
    </location>
</feature>
<proteinExistence type="predicted"/>
<organism evidence="3 4">
    <name type="scientific">Zunongwangia endophytica</name>
    <dbReference type="NCBI Taxonomy" id="1808945"/>
    <lineage>
        <taxon>Bacteria</taxon>
        <taxon>Pseudomonadati</taxon>
        <taxon>Bacteroidota</taxon>
        <taxon>Flavobacteriia</taxon>
        <taxon>Flavobacteriales</taxon>
        <taxon>Flavobacteriaceae</taxon>
        <taxon>Zunongwangia</taxon>
    </lineage>
</organism>
<evidence type="ECO:0000313" key="4">
    <source>
        <dbReference type="Proteomes" id="UP001595793"/>
    </source>
</evidence>
<dbReference type="RefSeq" id="WP_290236797.1">
    <property type="nucleotide sequence ID" value="NZ_JAUFPZ010000002.1"/>
</dbReference>
<dbReference type="Proteomes" id="UP001595793">
    <property type="component" value="Unassembled WGS sequence"/>
</dbReference>
<dbReference type="InterPro" id="IPR046863">
    <property type="entry name" value="MbnP-like_dom"/>
</dbReference>
<evidence type="ECO:0000259" key="2">
    <source>
        <dbReference type="Pfam" id="PF20243"/>
    </source>
</evidence>
<keyword evidence="4" id="KW-1185">Reference proteome</keyword>
<gene>
    <name evidence="3" type="ORF">ACFOS1_16800</name>
</gene>
<feature type="domain" description="Copper-binding protein MbnP-like" evidence="2">
    <location>
        <begin position="36"/>
        <end position="235"/>
    </location>
</feature>
<accession>A0ABV8HFH1</accession>
<evidence type="ECO:0000256" key="1">
    <source>
        <dbReference type="SAM" id="SignalP"/>
    </source>
</evidence>
<protein>
    <submittedName>
        <fullName evidence="3">MbnP family protein</fullName>
    </submittedName>
</protein>
<name>A0ABV8HFH1_9FLAO</name>